<keyword evidence="2" id="KW-1185">Reference proteome</keyword>
<dbReference type="Proteomes" id="UP000820669">
    <property type="component" value="Unassembled WGS sequence"/>
</dbReference>
<dbReference type="RefSeq" id="WP_169383388.1">
    <property type="nucleotide sequence ID" value="NZ_JAAXLA010000044.1"/>
</dbReference>
<accession>A0ABX1SEB1</accession>
<name>A0ABX1SEB1_9PSEU</name>
<comment type="caution">
    <text evidence="1">The sequence shown here is derived from an EMBL/GenBank/DDBJ whole genome shotgun (WGS) entry which is preliminary data.</text>
</comment>
<evidence type="ECO:0000313" key="2">
    <source>
        <dbReference type="Proteomes" id="UP000820669"/>
    </source>
</evidence>
<reference evidence="1 2" key="1">
    <citation type="submission" date="2020-04" db="EMBL/GenBank/DDBJ databases">
        <authorList>
            <person name="Klaysubun C."/>
            <person name="Duangmal K."/>
            <person name="Lipun K."/>
        </authorList>
    </citation>
    <scope>NUCLEOTIDE SEQUENCE [LARGE SCALE GENOMIC DNA]</scope>
    <source>
        <strain evidence="1 2">K10HN5</strain>
    </source>
</reference>
<proteinExistence type="predicted"/>
<gene>
    <name evidence="1" type="ORF">HF526_21690</name>
</gene>
<sequence>MSPHHRSHGQSFLDLLAHRLRTGGFSLMDEPEALRTVRYDDALPVRTTRVFLDDPERTLRHLLGPAGRFS</sequence>
<evidence type="ECO:0000313" key="1">
    <source>
        <dbReference type="EMBL" id="NMH99909.1"/>
    </source>
</evidence>
<dbReference type="EMBL" id="JAAXLA010000044">
    <property type="protein sequence ID" value="NMH99909.1"/>
    <property type="molecule type" value="Genomic_DNA"/>
</dbReference>
<organism evidence="1 2">
    <name type="scientific">Pseudonocardia acidicola</name>
    <dbReference type="NCBI Taxonomy" id="2724939"/>
    <lineage>
        <taxon>Bacteria</taxon>
        <taxon>Bacillati</taxon>
        <taxon>Actinomycetota</taxon>
        <taxon>Actinomycetes</taxon>
        <taxon>Pseudonocardiales</taxon>
        <taxon>Pseudonocardiaceae</taxon>
        <taxon>Pseudonocardia</taxon>
    </lineage>
</organism>
<protein>
    <submittedName>
        <fullName evidence="1">Uncharacterized protein</fullName>
    </submittedName>
</protein>